<proteinExistence type="predicted"/>
<feature type="non-terminal residue" evidence="7">
    <location>
        <position position="229"/>
    </location>
</feature>
<feature type="non-terminal residue" evidence="7">
    <location>
        <position position="1"/>
    </location>
</feature>
<keyword evidence="2 5" id="KW-0812">Transmembrane</keyword>
<reference evidence="7 8" key="1">
    <citation type="journal article" date="2008" name="Nature">
        <title>The genome of the choanoflagellate Monosiga brevicollis and the origin of metazoans.</title>
        <authorList>
            <consortium name="JGI Sequencing"/>
            <person name="King N."/>
            <person name="Westbrook M.J."/>
            <person name="Young S.L."/>
            <person name="Kuo A."/>
            <person name="Abedin M."/>
            <person name="Chapman J."/>
            <person name="Fairclough S."/>
            <person name="Hellsten U."/>
            <person name="Isogai Y."/>
            <person name="Letunic I."/>
            <person name="Marr M."/>
            <person name="Pincus D."/>
            <person name="Putnam N."/>
            <person name="Rokas A."/>
            <person name="Wright K.J."/>
            <person name="Zuzow R."/>
            <person name="Dirks W."/>
            <person name="Good M."/>
            <person name="Goodstein D."/>
            <person name="Lemons D."/>
            <person name="Li W."/>
            <person name="Lyons J.B."/>
            <person name="Morris A."/>
            <person name="Nichols S."/>
            <person name="Richter D.J."/>
            <person name="Salamov A."/>
            <person name="Bork P."/>
            <person name="Lim W.A."/>
            <person name="Manning G."/>
            <person name="Miller W.T."/>
            <person name="McGinnis W."/>
            <person name="Shapiro H."/>
            <person name="Tjian R."/>
            <person name="Grigoriev I.V."/>
            <person name="Rokhsar D."/>
        </authorList>
    </citation>
    <scope>NUCLEOTIDE SEQUENCE [LARGE SCALE GENOMIC DNA]</scope>
    <source>
        <strain evidence="8">MX1 / ATCC 50154</strain>
    </source>
</reference>
<keyword evidence="3 5" id="KW-1133">Transmembrane helix</keyword>
<dbReference type="GeneID" id="5889698"/>
<evidence type="ECO:0000259" key="6">
    <source>
        <dbReference type="PROSITE" id="PS51380"/>
    </source>
</evidence>
<evidence type="ECO:0000256" key="2">
    <source>
        <dbReference type="ARBA" id="ARBA00022692"/>
    </source>
</evidence>
<evidence type="ECO:0000256" key="3">
    <source>
        <dbReference type="ARBA" id="ARBA00022989"/>
    </source>
</evidence>
<comment type="subcellular location">
    <subcellularLocation>
        <location evidence="1">Membrane</location>
        <topology evidence="1">Multi-pass membrane protein</topology>
    </subcellularLocation>
</comment>
<feature type="domain" description="EXS" evidence="6">
    <location>
        <begin position="42"/>
        <end position="229"/>
    </location>
</feature>
<dbReference type="PROSITE" id="PS51380">
    <property type="entry name" value="EXS"/>
    <property type="match status" value="1"/>
</dbReference>
<dbReference type="PANTHER" id="PTHR10783">
    <property type="entry name" value="XENOTROPIC AND POLYTROPIC RETROVIRUS RECEPTOR 1-RELATED"/>
    <property type="match status" value="1"/>
</dbReference>
<accession>A9UVW6</accession>
<dbReference type="OMA" id="LGSEQHN"/>
<sequence>AVRFEDFWLADQLNSVVIFLLDLQYTFCYVTYGQFRDSGNATCRSNRGVLRPILAALPAWIRFAQCIRRYRDTKKAHHLTNAGKYFSSMFVTVMSSWTSAQREHGGEVGTDDYVTALFSVWMVAAVVSTCYSLYWDLTHDWGLFPKDPHPKYRFLRKRLLYDPKLYYIAIALDTVLRFLWTLSVSVGFFGSFFSDGLVAILALSEMFRRFMWNFFRLENEHLYNCGEFR</sequence>
<dbReference type="eggNOG" id="KOG1162">
    <property type="taxonomic scope" value="Eukaryota"/>
</dbReference>
<evidence type="ECO:0000313" key="7">
    <source>
        <dbReference type="EMBL" id="EDQ90462.1"/>
    </source>
</evidence>
<keyword evidence="4 5" id="KW-0472">Membrane</keyword>
<keyword evidence="8" id="KW-1185">Reference proteome</keyword>
<dbReference type="STRING" id="81824.A9UVW6"/>
<dbReference type="PANTHER" id="PTHR10783:SF103">
    <property type="entry name" value="SOLUTE CARRIER FAMILY 53 MEMBER 1"/>
    <property type="match status" value="1"/>
</dbReference>
<evidence type="ECO:0000256" key="4">
    <source>
        <dbReference type="ARBA" id="ARBA00023136"/>
    </source>
</evidence>
<evidence type="ECO:0000256" key="1">
    <source>
        <dbReference type="ARBA" id="ARBA00004141"/>
    </source>
</evidence>
<protein>
    <recommendedName>
        <fullName evidence="6">EXS domain-containing protein</fullName>
    </recommendedName>
</protein>
<dbReference type="RefSeq" id="XP_001744513.1">
    <property type="nucleotide sequence ID" value="XM_001744461.1"/>
</dbReference>
<dbReference type="AlphaFoldDB" id="A9UVW6"/>
<gene>
    <name evidence="7" type="ORF">MONBRDRAFT_2215</name>
</gene>
<dbReference type="KEGG" id="mbr:MONBRDRAFT_2215"/>
<organism evidence="7 8">
    <name type="scientific">Monosiga brevicollis</name>
    <name type="common">Choanoflagellate</name>
    <dbReference type="NCBI Taxonomy" id="81824"/>
    <lineage>
        <taxon>Eukaryota</taxon>
        <taxon>Choanoflagellata</taxon>
        <taxon>Craspedida</taxon>
        <taxon>Salpingoecidae</taxon>
        <taxon>Monosiga</taxon>
    </lineage>
</organism>
<feature type="transmembrane region" description="Helical" evidence="5">
    <location>
        <begin position="113"/>
        <end position="134"/>
    </location>
</feature>
<feature type="transmembrane region" description="Helical" evidence="5">
    <location>
        <begin position="188"/>
        <end position="207"/>
    </location>
</feature>
<dbReference type="InParanoid" id="A9UVW6"/>
<dbReference type="Pfam" id="PF03124">
    <property type="entry name" value="EXS"/>
    <property type="match status" value="1"/>
</dbReference>
<dbReference type="EMBL" id="CH991547">
    <property type="protein sequence ID" value="EDQ90462.1"/>
    <property type="molecule type" value="Genomic_DNA"/>
</dbReference>
<evidence type="ECO:0000313" key="8">
    <source>
        <dbReference type="Proteomes" id="UP000001357"/>
    </source>
</evidence>
<name>A9UVW6_MONBE</name>
<dbReference type="InterPro" id="IPR004342">
    <property type="entry name" value="EXS_C"/>
</dbReference>
<dbReference type="Proteomes" id="UP000001357">
    <property type="component" value="Unassembled WGS sequence"/>
</dbReference>
<dbReference type="GO" id="GO:0016020">
    <property type="term" value="C:membrane"/>
    <property type="evidence" value="ECO:0007669"/>
    <property type="project" value="UniProtKB-SubCell"/>
</dbReference>
<evidence type="ECO:0000256" key="5">
    <source>
        <dbReference type="SAM" id="Phobius"/>
    </source>
</evidence>